<keyword evidence="2" id="KW-0378">Hydrolase</keyword>
<feature type="domain" description="Glycoside hydrolase family 3 N-terminal" evidence="5">
    <location>
        <begin position="30"/>
        <end position="264"/>
    </location>
</feature>
<dbReference type="GO" id="GO:0005975">
    <property type="term" value="P:carbohydrate metabolic process"/>
    <property type="evidence" value="ECO:0007669"/>
    <property type="project" value="InterPro"/>
</dbReference>
<evidence type="ECO:0000313" key="6">
    <source>
        <dbReference type="EMBL" id="PRY31325.1"/>
    </source>
</evidence>
<organism evidence="6 7">
    <name type="scientific">Pseudosporangium ferrugineum</name>
    <dbReference type="NCBI Taxonomy" id="439699"/>
    <lineage>
        <taxon>Bacteria</taxon>
        <taxon>Bacillati</taxon>
        <taxon>Actinomycetota</taxon>
        <taxon>Actinomycetes</taxon>
        <taxon>Micromonosporales</taxon>
        <taxon>Micromonosporaceae</taxon>
        <taxon>Pseudosporangium</taxon>
    </lineage>
</organism>
<gene>
    <name evidence="6" type="ORF">CLV70_103211</name>
</gene>
<dbReference type="EMBL" id="PVZG01000003">
    <property type="protein sequence ID" value="PRY31325.1"/>
    <property type="molecule type" value="Genomic_DNA"/>
</dbReference>
<dbReference type="Pfam" id="PF00933">
    <property type="entry name" value="Glyco_hydro_3"/>
    <property type="match status" value="1"/>
</dbReference>
<dbReference type="InterPro" id="IPR050226">
    <property type="entry name" value="NagZ_Beta-hexosaminidase"/>
</dbReference>
<accession>A0A2T0SD23</accession>
<proteinExistence type="inferred from homology"/>
<comment type="caution">
    <text evidence="6">The sequence shown here is derived from an EMBL/GenBank/DDBJ whole genome shotgun (WGS) entry which is preliminary data.</text>
</comment>
<dbReference type="PANTHER" id="PTHR30480">
    <property type="entry name" value="BETA-HEXOSAMINIDASE-RELATED"/>
    <property type="match status" value="1"/>
</dbReference>
<evidence type="ECO:0000313" key="7">
    <source>
        <dbReference type="Proteomes" id="UP000239209"/>
    </source>
</evidence>
<name>A0A2T0SD23_9ACTN</name>
<feature type="compositionally biased region" description="Low complexity" evidence="4">
    <location>
        <begin position="274"/>
        <end position="286"/>
    </location>
</feature>
<dbReference type="GO" id="GO:0004553">
    <property type="term" value="F:hydrolase activity, hydrolyzing O-glycosyl compounds"/>
    <property type="evidence" value="ECO:0007669"/>
    <property type="project" value="InterPro"/>
</dbReference>
<dbReference type="InterPro" id="IPR001764">
    <property type="entry name" value="Glyco_hydro_3_N"/>
</dbReference>
<evidence type="ECO:0000259" key="5">
    <source>
        <dbReference type="Pfam" id="PF00933"/>
    </source>
</evidence>
<sequence>MPPDPALRRLALSTLLAAFPGRTAPEWACALLADGLAGFALFGGNIADRRQLAALTTHLRSVRPELLVATDEEGGDVTRLAHRTGSPYPGNAALGAIGDPDLTRTVYAAIGADLAAAGINLDLAPTVDVNTADDNPVIGTRSFGASAPEVARHSAAAVTGLQSTGVAACAKHFPGHGATVTDSHLELPTVDAPLSTLRDRDLPPFAAAIAAGTRSIMTAHLRVPALTGDDPATFSRAALHSLLREEYAFQGTIVTDALEMRGARSAAFRSAGALPGPFAPDSSAPGPSAPAPSAPGASAPDPSASGGSVLGPSASGGSVLGPSASGGSASGGSAFGGSPTGGVGEGAVRALAAGADLLCLGARVDAELVEGVAAEIVAALTDGRLELRRLEDAAARTAALAAWTRRPATPDAADAGIGYAAARRAVRVEGSVAGLADPLVVQLVAGHSIAEGRVPWGLSPHLHDVEQVPVVAAETSAEQLAARAGARPIVVVGRRTHRTEATRKLIESLAARHTVTVVEMGWPSAWRPAGVRAFVTTYGAGHANGRAAAEALGLAP</sequence>
<dbReference type="GO" id="GO:0009254">
    <property type="term" value="P:peptidoglycan turnover"/>
    <property type="evidence" value="ECO:0007669"/>
    <property type="project" value="TreeGrafter"/>
</dbReference>
<dbReference type="Proteomes" id="UP000239209">
    <property type="component" value="Unassembled WGS sequence"/>
</dbReference>
<dbReference type="Gene3D" id="3.20.20.300">
    <property type="entry name" value="Glycoside hydrolase, family 3, N-terminal domain"/>
    <property type="match status" value="2"/>
</dbReference>
<feature type="region of interest" description="Disordered" evidence="4">
    <location>
        <begin position="274"/>
        <end position="332"/>
    </location>
</feature>
<protein>
    <submittedName>
        <fullName evidence="6">Beta-N-acetylhexosaminidase</fullName>
    </submittedName>
</protein>
<evidence type="ECO:0000256" key="4">
    <source>
        <dbReference type="SAM" id="MobiDB-lite"/>
    </source>
</evidence>
<dbReference type="OrthoDB" id="9805821at2"/>
<keyword evidence="7" id="KW-1185">Reference proteome</keyword>
<evidence type="ECO:0000256" key="2">
    <source>
        <dbReference type="ARBA" id="ARBA00022801"/>
    </source>
</evidence>
<dbReference type="PRINTS" id="PR00133">
    <property type="entry name" value="GLHYDRLASE3"/>
</dbReference>
<keyword evidence="3" id="KW-0326">Glycosidase</keyword>
<dbReference type="RefSeq" id="WP_106125815.1">
    <property type="nucleotide sequence ID" value="NZ_PVZG01000003.1"/>
</dbReference>
<reference evidence="6 7" key="1">
    <citation type="submission" date="2018-03" db="EMBL/GenBank/DDBJ databases">
        <title>Genomic Encyclopedia of Archaeal and Bacterial Type Strains, Phase II (KMG-II): from individual species to whole genera.</title>
        <authorList>
            <person name="Goeker M."/>
        </authorList>
    </citation>
    <scope>NUCLEOTIDE SEQUENCE [LARGE SCALE GENOMIC DNA]</scope>
    <source>
        <strain evidence="6 7">DSM 45348</strain>
    </source>
</reference>
<evidence type="ECO:0000256" key="1">
    <source>
        <dbReference type="ARBA" id="ARBA00005336"/>
    </source>
</evidence>
<dbReference type="SUPFAM" id="SSF51445">
    <property type="entry name" value="(Trans)glycosidases"/>
    <property type="match status" value="1"/>
</dbReference>
<dbReference type="InterPro" id="IPR017853">
    <property type="entry name" value="GH"/>
</dbReference>
<evidence type="ECO:0000256" key="3">
    <source>
        <dbReference type="ARBA" id="ARBA00023295"/>
    </source>
</evidence>
<dbReference type="AlphaFoldDB" id="A0A2T0SD23"/>
<dbReference type="InterPro" id="IPR036962">
    <property type="entry name" value="Glyco_hydro_3_N_sf"/>
</dbReference>
<comment type="similarity">
    <text evidence="1">Belongs to the glycosyl hydrolase 3 family.</text>
</comment>
<dbReference type="PANTHER" id="PTHR30480:SF16">
    <property type="entry name" value="GLYCOSIDE HYDROLASE FAMILY 3 DOMAIN PROTEIN"/>
    <property type="match status" value="1"/>
</dbReference>
<feature type="compositionally biased region" description="Low complexity" evidence="4">
    <location>
        <begin position="294"/>
        <end position="327"/>
    </location>
</feature>